<feature type="region of interest" description="Disordered" evidence="1">
    <location>
        <begin position="529"/>
        <end position="561"/>
    </location>
</feature>
<protein>
    <submittedName>
        <fullName evidence="2">Uncharacterized protein</fullName>
    </submittedName>
</protein>
<gene>
    <name evidence="2" type="ORF">JKP88DRAFT_244389</name>
</gene>
<dbReference type="EMBL" id="JAFCMP010000135">
    <property type="protein sequence ID" value="KAG5185278.1"/>
    <property type="molecule type" value="Genomic_DNA"/>
</dbReference>
<feature type="compositionally biased region" description="Gly residues" evidence="1">
    <location>
        <begin position="272"/>
        <end position="284"/>
    </location>
</feature>
<feature type="compositionally biased region" description="Basic residues" evidence="1">
    <location>
        <begin position="98"/>
        <end position="110"/>
    </location>
</feature>
<dbReference type="AlphaFoldDB" id="A0A835Z2L0"/>
<evidence type="ECO:0000256" key="1">
    <source>
        <dbReference type="SAM" id="MobiDB-lite"/>
    </source>
</evidence>
<sequence length="561" mass="58793">MQPPPLQLSQQRSAWSNNSCSWEAGARHQQRKHCRCCLQQLRMVLVVAMPARQPQQLQQQYQQAAAAAPAQAPHARGRAAAAAAAAAAVQAKPAAAKRAAKTTRASKKRQRQVEQEEEEEDQERHFALSAAIPALNGNGAAAAAAAAAAGAFAYPRQLSAARGFGPGGAPPVLNPYRRAADAAGANPGASPGGSANGAAAAAAEARRGGGGGGGGAQEVKEERDVNMWAPRDEEREALHWLLQMGFQSDEAVMGIRSVKERAAAAAAAGATAGDGGGSGGGGGDDGGHDSDDERAANGAAQLIHGVRKAGMCDEETAGVVQQASRWLLRQRSIRWHSQQEDQTRLMRDHDLEHAAAMRAQSELALEAEGDILGAPLFASSTLLAEPADARGTFAVHAVCSTYRLACHCSERYIHQCRWPSRSIVECAGGCAVLRRLLAAMEAGELAPSCAMAALRESAVRLLLMEMRTQKCPNPNPNVQACADALTEELKSLEAIHARYPGTSMDVPREFRECAPRSTLEDDGIEEVELEAPSTGDAAAAQQAEGTAVAAAPPPPEIIELE</sequence>
<feature type="compositionally biased region" description="Pro residues" evidence="1">
    <location>
        <begin position="551"/>
        <end position="561"/>
    </location>
</feature>
<feature type="region of interest" description="Disordered" evidence="1">
    <location>
        <begin position="97"/>
        <end position="124"/>
    </location>
</feature>
<feature type="compositionally biased region" description="Low complexity" evidence="1">
    <location>
        <begin position="531"/>
        <end position="550"/>
    </location>
</feature>
<evidence type="ECO:0000313" key="3">
    <source>
        <dbReference type="Proteomes" id="UP000664859"/>
    </source>
</evidence>
<organism evidence="2 3">
    <name type="scientific">Tribonema minus</name>
    <dbReference type="NCBI Taxonomy" id="303371"/>
    <lineage>
        <taxon>Eukaryota</taxon>
        <taxon>Sar</taxon>
        <taxon>Stramenopiles</taxon>
        <taxon>Ochrophyta</taxon>
        <taxon>PX clade</taxon>
        <taxon>Xanthophyceae</taxon>
        <taxon>Tribonematales</taxon>
        <taxon>Tribonemataceae</taxon>
        <taxon>Tribonema</taxon>
    </lineage>
</organism>
<feature type="region of interest" description="Disordered" evidence="1">
    <location>
        <begin position="182"/>
        <end position="227"/>
    </location>
</feature>
<dbReference type="Proteomes" id="UP000664859">
    <property type="component" value="Unassembled WGS sequence"/>
</dbReference>
<proteinExistence type="predicted"/>
<keyword evidence="3" id="KW-1185">Reference proteome</keyword>
<feature type="compositionally biased region" description="Basic and acidic residues" evidence="1">
    <location>
        <begin position="218"/>
        <end position="227"/>
    </location>
</feature>
<reference evidence="2" key="1">
    <citation type="submission" date="2021-02" db="EMBL/GenBank/DDBJ databases">
        <title>First Annotated Genome of the Yellow-green Alga Tribonema minus.</title>
        <authorList>
            <person name="Mahan K.M."/>
        </authorList>
    </citation>
    <scope>NUCLEOTIDE SEQUENCE</scope>
    <source>
        <strain evidence="2">UTEX B ZZ1240</strain>
    </source>
</reference>
<evidence type="ECO:0000313" key="2">
    <source>
        <dbReference type="EMBL" id="KAG5185278.1"/>
    </source>
</evidence>
<comment type="caution">
    <text evidence="2">The sequence shown here is derived from an EMBL/GenBank/DDBJ whole genome shotgun (WGS) entry which is preliminary data.</text>
</comment>
<feature type="region of interest" description="Disordered" evidence="1">
    <location>
        <begin position="269"/>
        <end position="293"/>
    </location>
</feature>
<name>A0A835Z2L0_9STRA</name>
<accession>A0A835Z2L0</accession>